<dbReference type="InterPro" id="IPR014440">
    <property type="entry name" value="HCCAis_GSTk"/>
</dbReference>
<name>A0A9P6J763_9FUNG</name>
<dbReference type="OrthoDB" id="4664297at2759"/>
<organism evidence="7 8">
    <name type="scientific">Modicella reniformis</name>
    <dbReference type="NCBI Taxonomy" id="1440133"/>
    <lineage>
        <taxon>Eukaryota</taxon>
        <taxon>Fungi</taxon>
        <taxon>Fungi incertae sedis</taxon>
        <taxon>Mucoromycota</taxon>
        <taxon>Mortierellomycotina</taxon>
        <taxon>Mortierellomycetes</taxon>
        <taxon>Mortierellales</taxon>
        <taxon>Mortierellaceae</taxon>
        <taxon>Modicella</taxon>
    </lineage>
</organism>
<sequence>MASRASILCYYDIVSPYSYIGVKLLNRYRLQWKDVDVVYRPVFLGGIMAGAKNQPPAMVPAKGTYMMGDLKKISAATGIPFRFPSQFPLLTILTMRLLVVIQKQEPAKYEQCIDKDEYWCNDKNIAENEVIVNALAPIVGSVDKMKKYLEMTSQKEIKQGLIDNTDQALAAGAFGAPTWVVKQAGSDKEHMFFGSDRFELMATLLNQPYPGLTFGRPSAKL</sequence>
<evidence type="ECO:0000313" key="8">
    <source>
        <dbReference type="Proteomes" id="UP000749646"/>
    </source>
</evidence>
<dbReference type="GO" id="GO:0004602">
    <property type="term" value="F:glutathione peroxidase activity"/>
    <property type="evidence" value="ECO:0007669"/>
    <property type="project" value="TreeGrafter"/>
</dbReference>
<accession>A0A9P6J763</accession>
<evidence type="ECO:0000256" key="3">
    <source>
        <dbReference type="ARBA" id="ARBA00047960"/>
    </source>
</evidence>
<dbReference type="EMBL" id="JAAAHW010006251">
    <property type="protein sequence ID" value="KAF9963881.1"/>
    <property type="molecule type" value="Genomic_DNA"/>
</dbReference>
<dbReference type="SUPFAM" id="SSF52833">
    <property type="entry name" value="Thioredoxin-like"/>
    <property type="match status" value="1"/>
</dbReference>
<dbReference type="PANTHER" id="PTHR42943">
    <property type="entry name" value="GLUTATHIONE S-TRANSFERASE KAPPA"/>
    <property type="match status" value="1"/>
</dbReference>
<comment type="caution">
    <text evidence="7">The sequence shown here is derived from an EMBL/GenBank/DDBJ whole genome shotgun (WGS) entry which is preliminary data.</text>
</comment>
<dbReference type="FunFam" id="3.40.30.10:FF:000096">
    <property type="entry name" value="Glutathione S-transferase kappa"/>
    <property type="match status" value="1"/>
</dbReference>
<evidence type="ECO:0000256" key="5">
    <source>
        <dbReference type="PIRSR" id="PIRSR006386-1"/>
    </source>
</evidence>
<dbReference type="GO" id="GO:0005777">
    <property type="term" value="C:peroxisome"/>
    <property type="evidence" value="ECO:0007669"/>
    <property type="project" value="TreeGrafter"/>
</dbReference>
<dbReference type="InterPro" id="IPR001853">
    <property type="entry name" value="DSBA-like_thioredoxin_dom"/>
</dbReference>
<keyword evidence="2 4" id="KW-0808">Transferase</keyword>
<gene>
    <name evidence="7" type="primary">GSTK1_2</name>
    <name evidence="7" type="ORF">BGZ65_008158</name>
</gene>
<evidence type="ECO:0000256" key="1">
    <source>
        <dbReference type="ARBA" id="ARBA00006494"/>
    </source>
</evidence>
<comment type="similarity">
    <text evidence="1 4">Belongs to the GST superfamily. Kappa family.</text>
</comment>
<dbReference type="InterPro" id="IPR051924">
    <property type="entry name" value="GST_Kappa/NadH"/>
</dbReference>
<dbReference type="AlphaFoldDB" id="A0A9P6J763"/>
<dbReference type="PANTHER" id="PTHR42943:SF2">
    <property type="entry name" value="GLUTATHIONE S-TRANSFERASE KAPPA 1"/>
    <property type="match status" value="1"/>
</dbReference>
<dbReference type="EC" id="2.5.1.18" evidence="4"/>
<dbReference type="Gene3D" id="3.40.30.10">
    <property type="entry name" value="Glutaredoxin"/>
    <property type="match status" value="1"/>
</dbReference>
<dbReference type="GO" id="GO:0004364">
    <property type="term" value="F:glutathione transferase activity"/>
    <property type="evidence" value="ECO:0007669"/>
    <property type="project" value="UniProtKB-UniRule"/>
</dbReference>
<evidence type="ECO:0000256" key="2">
    <source>
        <dbReference type="ARBA" id="ARBA00022679"/>
    </source>
</evidence>
<keyword evidence="8" id="KW-1185">Reference proteome</keyword>
<evidence type="ECO:0000313" key="7">
    <source>
        <dbReference type="EMBL" id="KAF9963881.1"/>
    </source>
</evidence>
<dbReference type="Pfam" id="PF01323">
    <property type="entry name" value="DSBA"/>
    <property type="match status" value="1"/>
</dbReference>
<comment type="catalytic activity">
    <reaction evidence="3 4">
        <text>RX + glutathione = an S-substituted glutathione + a halide anion + H(+)</text>
        <dbReference type="Rhea" id="RHEA:16437"/>
        <dbReference type="ChEBI" id="CHEBI:15378"/>
        <dbReference type="ChEBI" id="CHEBI:16042"/>
        <dbReference type="ChEBI" id="CHEBI:17792"/>
        <dbReference type="ChEBI" id="CHEBI:57925"/>
        <dbReference type="ChEBI" id="CHEBI:90779"/>
        <dbReference type="EC" id="2.5.1.18"/>
    </reaction>
</comment>
<reference evidence="7" key="1">
    <citation type="journal article" date="2020" name="Fungal Divers.">
        <title>Resolving the Mortierellaceae phylogeny through synthesis of multi-gene phylogenetics and phylogenomics.</title>
        <authorList>
            <person name="Vandepol N."/>
            <person name="Liber J."/>
            <person name="Desiro A."/>
            <person name="Na H."/>
            <person name="Kennedy M."/>
            <person name="Barry K."/>
            <person name="Grigoriev I.V."/>
            <person name="Miller A.N."/>
            <person name="O'Donnell K."/>
            <person name="Stajich J.E."/>
            <person name="Bonito G."/>
        </authorList>
    </citation>
    <scope>NUCLEOTIDE SEQUENCE</scope>
    <source>
        <strain evidence="7">MES-2147</strain>
    </source>
</reference>
<feature type="domain" description="DSBA-like thioredoxin" evidence="6">
    <location>
        <begin position="7"/>
        <end position="205"/>
    </location>
</feature>
<protein>
    <recommendedName>
        <fullName evidence="4">Glutathione S-transferase kappa</fullName>
        <ecNumber evidence="4">2.5.1.18</ecNumber>
    </recommendedName>
</protein>
<evidence type="ECO:0000256" key="4">
    <source>
        <dbReference type="PIRNR" id="PIRNR006386"/>
    </source>
</evidence>
<feature type="active site" description="Nucleophile" evidence="5">
    <location>
        <position position="15"/>
    </location>
</feature>
<evidence type="ECO:0000259" key="6">
    <source>
        <dbReference type="Pfam" id="PF01323"/>
    </source>
</evidence>
<dbReference type="PIRSF" id="PIRSF006386">
    <property type="entry name" value="HCCAis_GSTk"/>
    <property type="match status" value="1"/>
</dbReference>
<proteinExistence type="inferred from homology"/>
<dbReference type="InterPro" id="IPR036249">
    <property type="entry name" value="Thioredoxin-like_sf"/>
</dbReference>
<dbReference type="GO" id="GO:0005739">
    <property type="term" value="C:mitochondrion"/>
    <property type="evidence" value="ECO:0007669"/>
    <property type="project" value="TreeGrafter"/>
</dbReference>
<dbReference type="Proteomes" id="UP000749646">
    <property type="component" value="Unassembled WGS sequence"/>
</dbReference>
<dbReference type="GO" id="GO:0006749">
    <property type="term" value="P:glutathione metabolic process"/>
    <property type="evidence" value="ECO:0007669"/>
    <property type="project" value="TreeGrafter"/>
</dbReference>